<name>A0AAV4HDK7_9GAST</name>
<evidence type="ECO:0000313" key="3">
    <source>
        <dbReference type="Proteomes" id="UP000762676"/>
    </source>
</evidence>
<accession>A0AAV4HDK7</accession>
<evidence type="ECO:0000256" key="1">
    <source>
        <dbReference type="SAM" id="MobiDB-lite"/>
    </source>
</evidence>
<feature type="region of interest" description="Disordered" evidence="1">
    <location>
        <begin position="41"/>
        <end position="60"/>
    </location>
</feature>
<dbReference type="GO" id="GO:0004519">
    <property type="term" value="F:endonuclease activity"/>
    <property type="evidence" value="ECO:0007669"/>
    <property type="project" value="UniProtKB-KW"/>
</dbReference>
<keyword evidence="2" id="KW-0378">Hydrolase</keyword>
<protein>
    <submittedName>
        <fullName evidence="2">Endonuclease domain of the non-LTR retrotransposon LINE-1</fullName>
    </submittedName>
</protein>
<keyword evidence="2" id="KW-0540">Nuclease</keyword>
<keyword evidence="3" id="KW-1185">Reference proteome</keyword>
<dbReference type="AlphaFoldDB" id="A0AAV4HDK7"/>
<dbReference type="EMBL" id="BMAT01001966">
    <property type="protein sequence ID" value="GFR96308.1"/>
    <property type="molecule type" value="Genomic_DNA"/>
</dbReference>
<dbReference type="InterPro" id="IPR036691">
    <property type="entry name" value="Endo/exonu/phosph_ase_sf"/>
</dbReference>
<reference evidence="2 3" key="1">
    <citation type="journal article" date="2021" name="Elife">
        <title>Chloroplast acquisition without the gene transfer in kleptoplastic sea slugs, Plakobranchus ocellatus.</title>
        <authorList>
            <person name="Maeda T."/>
            <person name="Takahashi S."/>
            <person name="Yoshida T."/>
            <person name="Shimamura S."/>
            <person name="Takaki Y."/>
            <person name="Nagai Y."/>
            <person name="Toyoda A."/>
            <person name="Suzuki Y."/>
            <person name="Arimoto A."/>
            <person name="Ishii H."/>
            <person name="Satoh N."/>
            <person name="Nishiyama T."/>
            <person name="Hasebe M."/>
            <person name="Maruyama T."/>
            <person name="Minagawa J."/>
            <person name="Obokata J."/>
            <person name="Shigenobu S."/>
        </authorList>
    </citation>
    <scope>NUCLEOTIDE SEQUENCE [LARGE SCALE GENOMIC DNA]</scope>
</reference>
<dbReference type="PANTHER" id="PTHR47510">
    <property type="entry name" value="REVERSE TRANSCRIPTASE DOMAIN-CONTAINING PROTEIN"/>
    <property type="match status" value="1"/>
</dbReference>
<dbReference type="SUPFAM" id="SSF56219">
    <property type="entry name" value="DNase I-like"/>
    <property type="match status" value="1"/>
</dbReference>
<proteinExistence type="predicted"/>
<comment type="caution">
    <text evidence="2">The sequence shown here is derived from an EMBL/GenBank/DDBJ whole genome shotgun (WGS) entry which is preliminary data.</text>
</comment>
<dbReference type="PANTHER" id="PTHR47510:SF3">
    <property type="entry name" value="ENDO_EXONUCLEASE_PHOSPHATASE DOMAIN-CONTAINING PROTEIN"/>
    <property type="match status" value="1"/>
</dbReference>
<sequence length="165" mass="18928">MYQEEQSLPSQQAIFYSQATLCSLRPISVALSEIDQSKIPTKIRSRKRGKKDANKQHTSKQIADITNDLLDKSPDSVILITGDFNHQTLEHNLPTFHQHIDCPTRGDATLDLCYRNIAEAYKCRPLPQLGKSDHTMIHLMPKHRPLLKQEKPQKKEVNIWSVLSF</sequence>
<keyword evidence="2" id="KW-0255">Endonuclease</keyword>
<organism evidence="2 3">
    <name type="scientific">Elysia marginata</name>
    <dbReference type="NCBI Taxonomy" id="1093978"/>
    <lineage>
        <taxon>Eukaryota</taxon>
        <taxon>Metazoa</taxon>
        <taxon>Spiralia</taxon>
        <taxon>Lophotrochozoa</taxon>
        <taxon>Mollusca</taxon>
        <taxon>Gastropoda</taxon>
        <taxon>Heterobranchia</taxon>
        <taxon>Euthyneura</taxon>
        <taxon>Panpulmonata</taxon>
        <taxon>Sacoglossa</taxon>
        <taxon>Placobranchoidea</taxon>
        <taxon>Plakobranchidae</taxon>
        <taxon>Elysia</taxon>
    </lineage>
</organism>
<evidence type="ECO:0000313" key="2">
    <source>
        <dbReference type="EMBL" id="GFR96308.1"/>
    </source>
</evidence>
<feature type="compositionally biased region" description="Basic residues" evidence="1">
    <location>
        <begin position="41"/>
        <end position="50"/>
    </location>
</feature>
<gene>
    <name evidence="2" type="ORF">ElyMa_000965200</name>
</gene>
<dbReference type="Proteomes" id="UP000762676">
    <property type="component" value="Unassembled WGS sequence"/>
</dbReference>